<dbReference type="SUPFAM" id="SSF48452">
    <property type="entry name" value="TPR-like"/>
    <property type="match status" value="1"/>
</dbReference>
<feature type="repeat" description="PPR" evidence="2">
    <location>
        <begin position="281"/>
        <end position="315"/>
    </location>
</feature>
<reference evidence="3" key="1">
    <citation type="submission" date="2021-08" db="EMBL/GenBank/DDBJ databases">
        <title>WGS assembly of Ceratopteris richardii.</title>
        <authorList>
            <person name="Marchant D.B."/>
            <person name="Chen G."/>
            <person name="Jenkins J."/>
            <person name="Shu S."/>
            <person name="Leebens-Mack J."/>
            <person name="Grimwood J."/>
            <person name="Schmutz J."/>
            <person name="Soltis P."/>
            <person name="Soltis D."/>
            <person name="Chen Z.-H."/>
        </authorList>
    </citation>
    <scope>NUCLEOTIDE SEQUENCE</scope>
    <source>
        <strain evidence="3">Whitten #5841</strain>
        <tissue evidence="3">Leaf</tissue>
    </source>
</reference>
<dbReference type="GO" id="GO:0048731">
    <property type="term" value="P:system development"/>
    <property type="evidence" value="ECO:0007669"/>
    <property type="project" value="UniProtKB-ARBA"/>
</dbReference>
<dbReference type="FunFam" id="1.25.40.10:FF:000285">
    <property type="entry name" value="Pentatricopeptide repeat-containing protein, chloroplastic"/>
    <property type="match status" value="2"/>
</dbReference>
<evidence type="ECO:0000256" key="2">
    <source>
        <dbReference type="PROSITE-ProRule" id="PRU00708"/>
    </source>
</evidence>
<name>A0A8T2SJF8_CERRI</name>
<proteinExistence type="predicted"/>
<keyword evidence="4" id="KW-1185">Reference proteome</keyword>
<evidence type="ECO:0008006" key="5">
    <source>
        <dbReference type="Google" id="ProtNLM"/>
    </source>
</evidence>
<dbReference type="EMBL" id="CM035425">
    <property type="protein sequence ID" value="KAH7332517.1"/>
    <property type="molecule type" value="Genomic_DNA"/>
</dbReference>
<dbReference type="NCBIfam" id="TIGR00756">
    <property type="entry name" value="PPR"/>
    <property type="match status" value="6"/>
</dbReference>
<dbReference type="GO" id="GO:0003723">
    <property type="term" value="F:RNA binding"/>
    <property type="evidence" value="ECO:0007669"/>
    <property type="project" value="InterPro"/>
</dbReference>
<dbReference type="Pfam" id="PF01535">
    <property type="entry name" value="PPR"/>
    <property type="match status" value="4"/>
</dbReference>
<dbReference type="GO" id="GO:0009451">
    <property type="term" value="P:RNA modification"/>
    <property type="evidence" value="ECO:0007669"/>
    <property type="project" value="InterPro"/>
</dbReference>
<dbReference type="Gene3D" id="1.25.40.10">
    <property type="entry name" value="Tetratricopeptide repeat domain"/>
    <property type="match status" value="5"/>
</dbReference>
<feature type="repeat" description="PPR" evidence="2">
    <location>
        <begin position="586"/>
        <end position="620"/>
    </location>
</feature>
<evidence type="ECO:0000313" key="3">
    <source>
        <dbReference type="EMBL" id="KAH7332517.1"/>
    </source>
</evidence>
<feature type="repeat" description="PPR" evidence="2">
    <location>
        <begin position="77"/>
        <end position="111"/>
    </location>
</feature>
<dbReference type="FunFam" id="1.25.40.10:FF:000158">
    <property type="entry name" value="pentatricopeptide repeat-containing protein At2g33680"/>
    <property type="match status" value="1"/>
</dbReference>
<dbReference type="InterPro" id="IPR011990">
    <property type="entry name" value="TPR-like_helical_dom_sf"/>
</dbReference>
<dbReference type="PROSITE" id="PS51375">
    <property type="entry name" value="PPR"/>
    <property type="match status" value="6"/>
</dbReference>
<feature type="repeat" description="PPR" evidence="2">
    <location>
        <begin position="383"/>
        <end position="417"/>
    </location>
</feature>
<evidence type="ECO:0000313" key="4">
    <source>
        <dbReference type="Proteomes" id="UP000825935"/>
    </source>
</evidence>
<dbReference type="InterPro" id="IPR046960">
    <property type="entry name" value="PPR_At4g14850-like_plant"/>
</dbReference>
<keyword evidence="1" id="KW-0677">Repeat</keyword>
<dbReference type="Proteomes" id="UP000825935">
    <property type="component" value="Chromosome 20"/>
</dbReference>
<dbReference type="FunFam" id="1.25.40.10:FF:000031">
    <property type="entry name" value="Pentatricopeptide repeat-containing protein mitochondrial"/>
    <property type="match status" value="1"/>
</dbReference>
<feature type="repeat" description="PPR" evidence="2">
    <location>
        <begin position="485"/>
        <end position="519"/>
    </location>
</feature>
<dbReference type="PANTHER" id="PTHR24015">
    <property type="entry name" value="OS07G0578800 PROTEIN-RELATED"/>
    <property type="match status" value="1"/>
</dbReference>
<dbReference type="OrthoDB" id="185373at2759"/>
<organism evidence="3 4">
    <name type="scientific">Ceratopteris richardii</name>
    <name type="common">Triangle waterfern</name>
    <dbReference type="NCBI Taxonomy" id="49495"/>
    <lineage>
        <taxon>Eukaryota</taxon>
        <taxon>Viridiplantae</taxon>
        <taxon>Streptophyta</taxon>
        <taxon>Embryophyta</taxon>
        <taxon>Tracheophyta</taxon>
        <taxon>Polypodiopsida</taxon>
        <taxon>Polypodiidae</taxon>
        <taxon>Polypodiales</taxon>
        <taxon>Pteridineae</taxon>
        <taxon>Pteridaceae</taxon>
        <taxon>Parkerioideae</taxon>
        <taxon>Ceratopteris</taxon>
    </lineage>
</organism>
<feature type="repeat" description="PPR" evidence="2">
    <location>
        <begin position="179"/>
        <end position="213"/>
    </location>
</feature>
<dbReference type="Pfam" id="PF13041">
    <property type="entry name" value="PPR_2"/>
    <property type="match status" value="6"/>
</dbReference>
<dbReference type="AlphaFoldDB" id="A0A8T2SJF8"/>
<protein>
    <recommendedName>
        <fullName evidence="5">Pentatricopeptide repeat-containing protein</fullName>
    </recommendedName>
</protein>
<sequence length="744" mass="82627">MFKSGALHGSNADIVALFKMCAKQRDLQLGAYLHAEVIKMGILTCKSSVANAVIEMYSKCGLLSQAHLVLELVPMRNVVSWTLLITGYVNHGFSQEALKCYSYMLCEGINPDRVIVACILRACCSEKEIDKIQQVHIDCERMGLLKVDNSIGTMLVDVYCICGLLNRARQVFDRLSKKDTVAWTTLIQAYSNQNRVEEALHCFDEMQRSGVLPDAVAFACILRACSSLRATDKVKNLHEQINIANLLLGDNVVGTALVDAYAKCGEIDTSIEVFNMLKVQDVVSWTAIMDGCIEQGNGEKALSFLKRMEIECVLPNAITFSCSLKACSTIEAIRQGRWIHCQAESVGLLEQNKVVGNTLVDMYIKCGSITRAHEVFDRLPSRDVISWTSLIAGYTEHGYGEISLKCFEHMQLEGVTPNSITYLFCLRACANIGVGDKGEEIHARIEDEDLLEGDAILANALLDMYAALGMFDKAQQVFDKLLNDSVISWTALIERIAEHGYAQKALDCFDLMQKRGVHPNDVTLLVTLRVSGIAGAIDKVQLLHAEVERLRLIQRRPVGNVLLFAYCKCGCLELAHEVFERLQFRDPVSWNSLIGGYTQLGDTVNALSIFNQMQEQGSRPGSITFTNVLNALNRQGLLQESQTYFEAIGKDFGIIAAPEHLCGMLDIFCRMGDLRKAKSLMDTTLSYSNITIWHSFLAACRSFQNLEIGKWAFDHAMHVDELQMTNPTSISPFYGGQGIHQAAD</sequence>
<accession>A0A8T2SJF8</accession>
<comment type="caution">
    <text evidence="3">The sequence shown here is derived from an EMBL/GenBank/DDBJ whole genome shotgun (WGS) entry which is preliminary data.</text>
</comment>
<evidence type="ECO:0000256" key="1">
    <source>
        <dbReference type="ARBA" id="ARBA00022737"/>
    </source>
</evidence>
<gene>
    <name evidence="3" type="ORF">KP509_20G092100</name>
</gene>
<dbReference type="InterPro" id="IPR002885">
    <property type="entry name" value="PPR_rpt"/>
</dbReference>